<sequence>MKRTTTKFIITTMYMTQIIVQDKFSNRYHLRKN</sequence>
<protein>
    <submittedName>
        <fullName evidence="1">Uncharacterized protein</fullName>
    </submittedName>
</protein>
<dbReference type="AlphaFoldDB" id="A0A0A9F8M3"/>
<reference evidence="1" key="2">
    <citation type="journal article" date="2015" name="Data Brief">
        <title>Shoot transcriptome of the giant reed, Arundo donax.</title>
        <authorList>
            <person name="Barrero R.A."/>
            <person name="Guerrero F.D."/>
            <person name="Moolhuijzen P."/>
            <person name="Goolsby J.A."/>
            <person name="Tidwell J."/>
            <person name="Bellgard S.E."/>
            <person name="Bellgard M.I."/>
        </authorList>
    </citation>
    <scope>NUCLEOTIDE SEQUENCE</scope>
    <source>
        <tissue evidence="1">Shoot tissue taken approximately 20 cm above the soil surface</tissue>
    </source>
</reference>
<proteinExistence type="predicted"/>
<evidence type="ECO:0000313" key="1">
    <source>
        <dbReference type="EMBL" id="JAE09410.1"/>
    </source>
</evidence>
<name>A0A0A9F8M3_ARUDO</name>
<dbReference type="EMBL" id="GBRH01188486">
    <property type="protein sequence ID" value="JAE09410.1"/>
    <property type="molecule type" value="Transcribed_RNA"/>
</dbReference>
<accession>A0A0A9F8M3</accession>
<reference evidence="1" key="1">
    <citation type="submission" date="2014-09" db="EMBL/GenBank/DDBJ databases">
        <authorList>
            <person name="Magalhaes I.L.F."/>
            <person name="Oliveira U."/>
            <person name="Santos F.R."/>
            <person name="Vidigal T.H.D.A."/>
            <person name="Brescovit A.D."/>
            <person name="Santos A.J."/>
        </authorList>
    </citation>
    <scope>NUCLEOTIDE SEQUENCE</scope>
    <source>
        <tissue evidence="1">Shoot tissue taken approximately 20 cm above the soil surface</tissue>
    </source>
</reference>
<organism evidence="1">
    <name type="scientific">Arundo donax</name>
    <name type="common">Giant reed</name>
    <name type="synonym">Donax arundinaceus</name>
    <dbReference type="NCBI Taxonomy" id="35708"/>
    <lineage>
        <taxon>Eukaryota</taxon>
        <taxon>Viridiplantae</taxon>
        <taxon>Streptophyta</taxon>
        <taxon>Embryophyta</taxon>
        <taxon>Tracheophyta</taxon>
        <taxon>Spermatophyta</taxon>
        <taxon>Magnoliopsida</taxon>
        <taxon>Liliopsida</taxon>
        <taxon>Poales</taxon>
        <taxon>Poaceae</taxon>
        <taxon>PACMAD clade</taxon>
        <taxon>Arundinoideae</taxon>
        <taxon>Arundineae</taxon>
        <taxon>Arundo</taxon>
    </lineage>
</organism>